<dbReference type="InterPro" id="IPR018060">
    <property type="entry name" value="HTH_AraC"/>
</dbReference>
<dbReference type="PANTHER" id="PTHR43280:SF2">
    <property type="entry name" value="HTH-TYPE TRANSCRIPTIONAL REGULATOR EXSA"/>
    <property type="match status" value="1"/>
</dbReference>
<evidence type="ECO:0000256" key="2">
    <source>
        <dbReference type="ARBA" id="ARBA00023125"/>
    </source>
</evidence>
<sequence length="302" mass="34932">MASFNVTDSRYKRRIHSLCSALLEADGHKHDLCDDCSAQNLVFAESLYKYLQHADMNYSGEFLPFEVGQCLAEEDLIENGDRRVSWFQLLTETLAYHITASNYATFHIDFIGERLQIRLERIQRVRVSTKELNSLMIGYLLTLIKQADYAQFQPSSILITSEVEVKIPDIYPYQKSKVGNTAFSINIPVSWLLGYKTSEDPLDSFSLKMIRKKCRENLSNPKWNINQLAKECSLSVRSLQRILANRNTTFRKIMLNEKIDIAKSELTKGNNHRDIAMKLGFTEYSAYSRFFKKMTGTTPREY</sequence>
<dbReference type="Pfam" id="PF12833">
    <property type="entry name" value="HTH_18"/>
    <property type="match status" value="1"/>
</dbReference>
<organism evidence="5 6">
    <name type="scientific">Photobacterium rosenbergii</name>
    <dbReference type="NCBI Taxonomy" id="294936"/>
    <lineage>
        <taxon>Bacteria</taxon>
        <taxon>Pseudomonadati</taxon>
        <taxon>Pseudomonadota</taxon>
        <taxon>Gammaproteobacteria</taxon>
        <taxon>Vibrionales</taxon>
        <taxon>Vibrionaceae</taxon>
        <taxon>Photobacterium</taxon>
    </lineage>
</organism>
<dbReference type="EMBL" id="JAWJZI010000004">
    <property type="protein sequence ID" value="MDV5169637.1"/>
    <property type="molecule type" value="Genomic_DNA"/>
</dbReference>
<keyword evidence="1" id="KW-0805">Transcription regulation</keyword>
<dbReference type="SMART" id="SM00342">
    <property type="entry name" value="HTH_ARAC"/>
    <property type="match status" value="1"/>
</dbReference>
<keyword evidence="3" id="KW-0804">Transcription</keyword>
<keyword evidence="6" id="KW-1185">Reference proteome</keyword>
<dbReference type="InterPro" id="IPR009057">
    <property type="entry name" value="Homeodomain-like_sf"/>
</dbReference>
<proteinExistence type="predicted"/>
<name>A0ABU3ZHU9_9GAMM</name>
<evidence type="ECO:0000259" key="4">
    <source>
        <dbReference type="PROSITE" id="PS01124"/>
    </source>
</evidence>
<reference evidence="5 6" key="1">
    <citation type="submission" date="2023-10" db="EMBL/GenBank/DDBJ databases">
        <title>Marine bacteria isolated from horseshoe crab.</title>
        <authorList>
            <person name="Cheng T.H."/>
        </authorList>
    </citation>
    <scope>NUCLEOTIDE SEQUENCE [LARGE SCALE GENOMIC DNA]</scope>
    <source>
        <strain evidence="5 6">HSC6</strain>
    </source>
</reference>
<evidence type="ECO:0000256" key="3">
    <source>
        <dbReference type="ARBA" id="ARBA00023163"/>
    </source>
</evidence>
<keyword evidence="2" id="KW-0238">DNA-binding</keyword>
<comment type="caution">
    <text evidence="5">The sequence shown here is derived from an EMBL/GenBank/DDBJ whole genome shotgun (WGS) entry which is preliminary data.</text>
</comment>
<accession>A0ABU3ZHU9</accession>
<dbReference type="SUPFAM" id="SSF46689">
    <property type="entry name" value="Homeodomain-like"/>
    <property type="match status" value="1"/>
</dbReference>
<dbReference type="Gene3D" id="1.10.10.60">
    <property type="entry name" value="Homeodomain-like"/>
    <property type="match status" value="1"/>
</dbReference>
<dbReference type="RefSeq" id="WP_317522397.1">
    <property type="nucleotide sequence ID" value="NZ_JAWJZI010000004.1"/>
</dbReference>
<gene>
    <name evidence="5" type="ORF">R2X38_11590</name>
</gene>
<evidence type="ECO:0000256" key="1">
    <source>
        <dbReference type="ARBA" id="ARBA00023015"/>
    </source>
</evidence>
<dbReference type="Proteomes" id="UP001186452">
    <property type="component" value="Unassembled WGS sequence"/>
</dbReference>
<protein>
    <submittedName>
        <fullName evidence="5">Helix-turn-helix transcriptional regulator</fullName>
    </submittedName>
</protein>
<dbReference type="PROSITE" id="PS01124">
    <property type="entry name" value="HTH_ARAC_FAMILY_2"/>
    <property type="match status" value="1"/>
</dbReference>
<evidence type="ECO:0000313" key="5">
    <source>
        <dbReference type="EMBL" id="MDV5169637.1"/>
    </source>
</evidence>
<feature type="domain" description="HTH araC/xylS-type" evidence="4">
    <location>
        <begin position="208"/>
        <end position="302"/>
    </location>
</feature>
<dbReference type="PANTHER" id="PTHR43280">
    <property type="entry name" value="ARAC-FAMILY TRANSCRIPTIONAL REGULATOR"/>
    <property type="match status" value="1"/>
</dbReference>
<evidence type="ECO:0000313" key="6">
    <source>
        <dbReference type="Proteomes" id="UP001186452"/>
    </source>
</evidence>